<organism evidence="2 3">
    <name type="scientific">Deinococcus arboris</name>
    <dbReference type="NCBI Taxonomy" id="2682977"/>
    <lineage>
        <taxon>Bacteria</taxon>
        <taxon>Thermotogati</taxon>
        <taxon>Deinococcota</taxon>
        <taxon>Deinococci</taxon>
        <taxon>Deinococcales</taxon>
        <taxon>Deinococcaceae</taxon>
        <taxon>Deinococcus</taxon>
    </lineage>
</organism>
<evidence type="ECO:0000313" key="3">
    <source>
        <dbReference type="Proteomes" id="UP000483286"/>
    </source>
</evidence>
<sequence>MPRRLSKRQQDREFKQALAQTDDPILRRLIRARYQQQRRGYVRIRPGTAFYLYDLGLLSVTTSSGTPQHNTDHPPVIRRPRLARRGAA</sequence>
<name>A0A7C9HRA0_9DEIO</name>
<keyword evidence="3" id="KW-1185">Reference proteome</keyword>
<reference evidence="2 3" key="1">
    <citation type="submission" date="2019-12" db="EMBL/GenBank/DDBJ databases">
        <title>Deinococcus sp. HMF7620 Genome sequencing and assembly.</title>
        <authorList>
            <person name="Kang H."/>
            <person name="Kim H."/>
            <person name="Joh K."/>
        </authorList>
    </citation>
    <scope>NUCLEOTIDE SEQUENCE [LARGE SCALE GENOMIC DNA]</scope>
    <source>
        <strain evidence="2 3">HMF7620</strain>
    </source>
</reference>
<dbReference type="AlphaFoldDB" id="A0A7C9HRA0"/>
<feature type="region of interest" description="Disordered" evidence="1">
    <location>
        <begin position="63"/>
        <end position="88"/>
    </location>
</feature>
<dbReference type="Proteomes" id="UP000483286">
    <property type="component" value="Unassembled WGS sequence"/>
</dbReference>
<gene>
    <name evidence="2" type="ORF">GO986_08665</name>
</gene>
<evidence type="ECO:0000256" key="1">
    <source>
        <dbReference type="SAM" id="MobiDB-lite"/>
    </source>
</evidence>
<comment type="caution">
    <text evidence="2">The sequence shown here is derived from an EMBL/GenBank/DDBJ whole genome shotgun (WGS) entry which is preliminary data.</text>
</comment>
<accession>A0A7C9HRA0</accession>
<dbReference type="RefSeq" id="WP_157458885.1">
    <property type="nucleotide sequence ID" value="NZ_WQLB01000009.1"/>
</dbReference>
<dbReference type="EMBL" id="WQLB01000009">
    <property type="protein sequence ID" value="MVN86834.1"/>
    <property type="molecule type" value="Genomic_DNA"/>
</dbReference>
<proteinExistence type="predicted"/>
<feature type="compositionally biased region" description="Basic residues" evidence="1">
    <location>
        <begin position="76"/>
        <end position="88"/>
    </location>
</feature>
<evidence type="ECO:0000313" key="2">
    <source>
        <dbReference type="EMBL" id="MVN86834.1"/>
    </source>
</evidence>
<protein>
    <submittedName>
        <fullName evidence="2">Uncharacterized protein</fullName>
    </submittedName>
</protein>